<dbReference type="CDD" id="cd07067">
    <property type="entry name" value="HP_PGM_like"/>
    <property type="match status" value="1"/>
</dbReference>
<dbReference type="Gene3D" id="3.40.50.1240">
    <property type="entry name" value="Phosphoglycerate mutase-like"/>
    <property type="match status" value="1"/>
</dbReference>
<organism evidence="4 5">
    <name type="scientific">Nocardia cerradoensis</name>
    <dbReference type="NCBI Taxonomy" id="85688"/>
    <lineage>
        <taxon>Bacteria</taxon>
        <taxon>Bacillati</taxon>
        <taxon>Actinomycetota</taxon>
        <taxon>Actinomycetes</taxon>
        <taxon>Mycobacteriales</taxon>
        <taxon>Nocardiaceae</taxon>
        <taxon>Nocardia</taxon>
    </lineage>
</organism>
<feature type="active site" description="Tele-phosphohistidine intermediate" evidence="1">
    <location>
        <position position="54"/>
    </location>
</feature>
<sequence length="258" mass="27770">MNRGPEGGTARDPEVSGERAVDSDVSDASEGVAPAAGSRASKYPGVRRLILLRHGQTEWNAADRMQGQIDTELSELGRRQAKDAARELVSQDAVAIVSSDLRRAYDTALALAEHSGLEVVRDARLRETSLGDWEGLDHLEVDARYPGARKAWRLDPTVTPPGGESKLEVGARALPVVRELFAERADWPGRTIILVAHGGLIAALTAALLELPEHKWPILGGLANTSWVQLSSHGPGIEQPGWRLDVWNAAAKVAPDVL</sequence>
<feature type="compositionally biased region" description="Basic and acidic residues" evidence="3">
    <location>
        <begin position="9"/>
        <end position="22"/>
    </location>
</feature>
<feature type="binding site" evidence="2">
    <location>
        <begin position="53"/>
        <end position="60"/>
    </location>
    <ligand>
        <name>substrate</name>
    </ligand>
</feature>
<dbReference type="EMBL" id="NGAF01000001">
    <property type="protein sequence ID" value="OXR47240.1"/>
    <property type="molecule type" value="Genomic_DNA"/>
</dbReference>
<comment type="caution">
    <text evidence="4">The sequence shown here is derived from an EMBL/GenBank/DDBJ whole genome shotgun (WGS) entry which is preliminary data.</text>
</comment>
<dbReference type="PROSITE" id="PS00175">
    <property type="entry name" value="PG_MUTASE"/>
    <property type="match status" value="1"/>
</dbReference>
<dbReference type="PANTHER" id="PTHR48100:SF62">
    <property type="entry name" value="GLUCOSYL-3-PHOSPHOGLYCERATE PHOSPHATASE"/>
    <property type="match status" value="1"/>
</dbReference>
<dbReference type="GO" id="GO:0016791">
    <property type="term" value="F:phosphatase activity"/>
    <property type="evidence" value="ECO:0007669"/>
    <property type="project" value="TreeGrafter"/>
</dbReference>
<dbReference type="GO" id="GO:0005737">
    <property type="term" value="C:cytoplasm"/>
    <property type="evidence" value="ECO:0007669"/>
    <property type="project" value="TreeGrafter"/>
</dbReference>
<keyword evidence="5" id="KW-1185">Reference proteome</keyword>
<feature type="binding site" evidence="2">
    <location>
        <position position="103"/>
    </location>
    <ligand>
        <name>substrate</name>
    </ligand>
</feature>
<name>A0A231HE65_9NOCA</name>
<evidence type="ECO:0000313" key="4">
    <source>
        <dbReference type="EMBL" id="OXR47240.1"/>
    </source>
</evidence>
<protein>
    <submittedName>
        <fullName evidence="4">Glucosyl-3-phosphoglycerate phosphatase</fullName>
        <ecNumber evidence="4">3.1.3.-</ecNumber>
    </submittedName>
</protein>
<dbReference type="InterPro" id="IPR001345">
    <property type="entry name" value="PG/BPGM_mutase_AS"/>
</dbReference>
<gene>
    <name evidence="4" type="primary">gpgP_1</name>
    <name evidence="4" type="ORF">B7C42_00362</name>
</gene>
<feature type="region of interest" description="Disordered" evidence="3">
    <location>
        <begin position="1"/>
        <end position="39"/>
    </location>
</feature>
<dbReference type="PANTHER" id="PTHR48100">
    <property type="entry name" value="BROAD-SPECIFICITY PHOSPHATASE YOR283W-RELATED"/>
    <property type="match status" value="1"/>
</dbReference>
<dbReference type="AlphaFoldDB" id="A0A231HE65"/>
<dbReference type="InterPro" id="IPR013078">
    <property type="entry name" value="His_Pase_superF_clade-1"/>
</dbReference>
<accession>A0A231HE65</accession>
<dbReference type="Pfam" id="PF00300">
    <property type="entry name" value="His_Phos_1"/>
    <property type="match status" value="1"/>
</dbReference>
<dbReference type="EC" id="3.1.3.-" evidence="4"/>
<proteinExistence type="predicted"/>
<keyword evidence="4" id="KW-0378">Hydrolase</keyword>
<dbReference type="InterPro" id="IPR050275">
    <property type="entry name" value="PGM_Phosphatase"/>
</dbReference>
<evidence type="ECO:0000256" key="2">
    <source>
        <dbReference type="PIRSR" id="PIRSR613078-2"/>
    </source>
</evidence>
<dbReference type="InterPro" id="IPR029033">
    <property type="entry name" value="His_PPase_superfam"/>
</dbReference>
<evidence type="ECO:0000256" key="3">
    <source>
        <dbReference type="SAM" id="MobiDB-lite"/>
    </source>
</evidence>
<feature type="active site" description="Proton donor/acceptor" evidence="1">
    <location>
        <position position="127"/>
    </location>
</feature>
<dbReference type="SUPFAM" id="SSF53254">
    <property type="entry name" value="Phosphoglycerate mutase-like"/>
    <property type="match status" value="1"/>
</dbReference>
<evidence type="ECO:0000313" key="5">
    <source>
        <dbReference type="Proteomes" id="UP000215506"/>
    </source>
</evidence>
<evidence type="ECO:0000256" key="1">
    <source>
        <dbReference type="PIRSR" id="PIRSR613078-1"/>
    </source>
</evidence>
<reference evidence="4 5" key="1">
    <citation type="submission" date="2017-07" db="EMBL/GenBank/DDBJ databases">
        <title>First draft Genome Sequence of Nocardia cerradoensis isolated from human infection.</title>
        <authorList>
            <person name="Carrasco G."/>
        </authorList>
    </citation>
    <scope>NUCLEOTIDE SEQUENCE [LARGE SCALE GENOMIC DNA]</scope>
    <source>
        <strain evidence="4 5">CNM20130759</strain>
    </source>
</reference>
<dbReference type="SMART" id="SM00855">
    <property type="entry name" value="PGAM"/>
    <property type="match status" value="1"/>
</dbReference>
<dbReference type="Proteomes" id="UP000215506">
    <property type="component" value="Unassembled WGS sequence"/>
</dbReference>